<gene>
    <name evidence="1" type="ORF">RM641_22695</name>
</gene>
<proteinExistence type="predicted"/>
<evidence type="ECO:0000313" key="1">
    <source>
        <dbReference type="EMBL" id="MDT0390245.1"/>
    </source>
</evidence>
<accession>A0ABU2PG09</accession>
<name>A0ABU2PG09_9ACTN</name>
<keyword evidence="2" id="KW-1185">Reference proteome</keyword>
<evidence type="ECO:0000313" key="2">
    <source>
        <dbReference type="Proteomes" id="UP001183586"/>
    </source>
</evidence>
<dbReference type="EMBL" id="JAVREU010000010">
    <property type="protein sequence ID" value="MDT0390245.1"/>
    <property type="molecule type" value="Genomic_DNA"/>
</dbReference>
<comment type="caution">
    <text evidence="1">The sequence shown here is derived from an EMBL/GenBank/DDBJ whole genome shotgun (WGS) entry which is preliminary data.</text>
</comment>
<protein>
    <submittedName>
        <fullName evidence="1">Uncharacterized protein</fullName>
    </submittedName>
</protein>
<reference evidence="2" key="1">
    <citation type="submission" date="2023-07" db="EMBL/GenBank/DDBJ databases">
        <title>30 novel species of actinomycetes from the DSMZ collection.</title>
        <authorList>
            <person name="Nouioui I."/>
        </authorList>
    </citation>
    <scope>NUCLEOTIDE SEQUENCE [LARGE SCALE GENOMIC DNA]</scope>
    <source>
        <strain evidence="2">DSM 41921</strain>
    </source>
</reference>
<organism evidence="1 2">
    <name type="scientific">Streptomyces dubilierae</name>
    <dbReference type="NCBI Taxonomy" id="3075533"/>
    <lineage>
        <taxon>Bacteria</taxon>
        <taxon>Bacillati</taxon>
        <taxon>Actinomycetota</taxon>
        <taxon>Actinomycetes</taxon>
        <taxon>Kitasatosporales</taxon>
        <taxon>Streptomycetaceae</taxon>
        <taxon>Streptomyces</taxon>
    </lineage>
</organism>
<sequence length="105" mass="10887">MPDYAHGTGDHAPEELASLVGARLGLVFSARDSDFLGAYHLAAFPGGQIRVQPNRIPGDDGEDDLHAEDLPADWVLLLTTTAAGGAALAARLDAIDGVVRIDGPT</sequence>
<dbReference type="Proteomes" id="UP001183586">
    <property type="component" value="Unassembled WGS sequence"/>
</dbReference>
<dbReference type="RefSeq" id="WP_311684663.1">
    <property type="nucleotide sequence ID" value="NZ_JAVREU010000010.1"/>
</dbReference>